<feature type="transmembrane region" description="Helical" evidence="2">
    <location>
        <begin position="512"/>
        <end position="532"/>
    </location>
</feature>
<dbReference type="GO" id="GO:0016020">
    <property type="term" value="C:membrane"/>
    <property type="evidence" value="ECO:0007669"/>
    <property type="project" value="TreeGrafter"/>
</dbReference>
<name>A0A9P6KGG9_9FUNG</name>
<feature type="compositionally biased region" description="Low complexity" evidence="1">
    <location>
        <begin position="967"/>
        <end position="977"/>
    </location>
</feature>
<feature type="region of interest" description="Disordered" evidence="1">
    <location>
        <begin position="1233"/>
        <end position="1289"/>
    </location>
</feature>
<keyword evidence="5" id="KW-1185">Reference proteome</keyword>
<feature type="compositionally biased region" description="Basic residues" evidence="1">
    <location>
        <begin position="1278"/>
        <end position="1289"/>
    </location>
</feature>
<evidence type="ECO:0000256" key="2">
    <source>
        <dbReference type="SAM" id="Phobius"/>
    </source>
</evidence>
<feature type="region of interest" description="Disordered" evidence="1">
    <location>
        <begin position="932"/>
        <end position="983"/>
    </location>
</feature>
<dbReference type="GO" id="GO:0055085">
    <property type="term" value="P:transmembrane transport"/>
    <property type="evidence" value="ECO:0007669"/>
    <property type="project" value="TreeGrafter"/>
</dbReference>
<reference evidence="4" key="1">
    <citation type="journal article" date="2020" name="Fungal Divers.">
        <title>Resolving the Mortierellaceae phylogeny through synthesis of multi-gene phylogenetics and phylogenomics.</title>
        <authorList>
            <person name="Vandepol N."/>
            <person name="Liber J."/>
            <person name="Desiro A."/>
            <person name="Na H."/>
            <person name="Kennedy M."/>
            <person name="Barry K."/>
            <person name="Grigoriev I.V."/>
            <person name="Miller A.N."/>
            <person name="O'Donnell K."/>
            <person name="Stajich J.E."/>
            <person name="Bonito G."/>
        </authorList>
    </citation>
    <scope>NUCLEOTIDE SEQUENCE</scope>
    <source>
        <strain evidence="4">KOD1015</strain>
    </source>
</reference>
<feature type="region of interest" description="Disordered" evidence="1">
    <location>
        <begin position="1194"/>
        <end position="1215"/>
    </location>
</feature>
<feature type="transmembrane region" description="Helical" evidence="2">
    <location>
        <begin position="575"/>
        <end position="600"/>
    </location>
</feature>
<sequence>LKGMFSFEETFSAPDLLPDKLPQQLFMLPAIEALVSVQIYDTNGIPILCTSLPLTNAVSLQSPTIAIASASIAAASIALAIITSIVASFSSAALLSSIHLTTNPGGAGASAGVHTASLSPTLWDVVSYSQFIAMSGSLDMECPELLKQWTQNFGWSLGLVRVDGWNKVIDELRTRVSPTTIEDNAEDSEFRSNQDKAEDGRVLLHQSLQRHNDSVLTKESTTLVSAKSIWESKSGPVIELSHSLTSASVQPMVSTNFNKRQSAGADLLLPSLQDISLMNRANEASGLTPLRTSNRAMEPASSSAKAPDSVTLRPPISWPEGGSMQIGLPSFGQRHGVPPKNMFMTSLFLFLILLLATSFVAFIIRISLEVYARFRPGKFTKFRRRYSAHYAGILLRVVLLAFFGVATMAFFQLTLHDIWPITTLAVLTLLLFFGLLTYATLRLRRAGGTSLVFDEGIRSKYGALYDQYALSIYWFFVPALLYQVFKAAIVGLGHNSPETAAPQVHHRGSTSAWVQMALMLLVEISFTSLLLWKRPFAARVPNRLNALLGCARILNVVLLSVMIEGTAASTVSRTVVGIVITCIQALVMLLLACLVLYQLLREDTMAHEYKYDNDDNMSPGRRASEHPRHPDGSIATLVGMMGIGQNPTIYCTPASDDEEERSEKYARKSTPPPKRHGFECSEYGASFGNKIQVKQAKSIEQVLNEHRDSSEECSQESLADDSNGTREQDYNKTSELLATNSSAINCANFSEESSSEHRCSTVVTPRKDSEGPWVQSAYMTRRSSKGKCYLGQTPTSSSIVTLSKSIDSQFQGDILATQPRRPSSLGWSLGSRPSSASFDMHAALDAVRQKVRREEHRSSVASEARLHSLRLSMLMDSSPIFKPIYIPESLLDGPPSPSALRPQRTSISSAALLTPPSLSPVLPRFSRLAFDARDEESGPSEASSSNEKSRAESDSRSVVDSEEEVSSPESETSSQASGLVPPTMATTTHINFSEYRFPDERPLLSQSITAVQRSIHPLSPFHPDFQHPDDVYNISLPSPNEAGPLYLTTRPSSIVRVLETGDGATNVPNMPQNEPRREPGPQCAPLSYGSRVMAPRRRPAAARGLMIDTSPKAILRMATTTSTQAMPPPRIPSLYIPQTPLSTAVNNGLSSALQDPASGSSTARSFSLPVIVTSNHDYPLAATPCTSIVEVASTSNSSISSTESQEPVVKRHSKSFSTGAGTATVEWSLAEVSPLTPLSSSRESSNKAKETTRPSPSCQRALTMTPLAQSSGPLTVSHVRRKSSRSAQK</sequence>
<proteinExistence type="predicted"/>
<dbReference type="OrthoDB" id="2115177at2759"/>
<feature type="transmembrane region" description="Helical" evidence="2">
    <location>
        <begin position="468"/>
        <end position="492"/>
    </location>
</feature>
<feature type="transmembrane region" description="Helical" evidence="2">
    <location>
        <begin position="347"/>
        <end position="372"/>
    </location>
</feature>
<keyword evidence="2" id="KW-0812">Transmembrane</keyword>
<feature type="domain" description="TRP C-terminal" evidence="3">
    <location>
        <begin position="84"/>
        <end position="599"/>
    </location>
</feature>
<comment type="caution">
    <text evidence="4">The sequence shown here is derived from an EMBL/GenBank/DDBJ whole genome shotgun (WGS) entry which is preliminary data.</text>
</comment>
<dbReference type="Pfam" id="PF06011">
    <property type="entry name" value="TRP"/>
    <property type="match status" value="1"/>
</dbReference>
<feature type="transmembrane region" description="Helical" evidence="2">
    <location>
        <begin position="418"/>
        <end position="441"/>
    </location>
</feature>
<protein>
    <recommendedName>
        <fullName evidence="3">TRP C-terminal domain-containing protein</fullName>
    </recommendedName>
</protein>
<evidence type="ECO:0000313" key="4">
    <source>
        <dbReference type="EMBL" id="KAF9583827.1"/>
    </source>
</evidence>
<evidence type="ECO:0000259" key="3">
    <source>
        <dbReference type="Pfam" id="PF06011"/>
    </source>
</evidence>
<feature type="region of interest" description="Disordered" evidence="1">
    <location>
        <begin position="703"/>
        <end position="728"/>
    </location>
</feature>
<dbReference type="InterPro" id="IPR040241">
    <property type="entry name" value="TRP_Flc/Pkd2-like"/>
</dbReference>
<gene>
    <name evidence="4" type="ORF">BGW38_008400</name>
</gene>
<feature type="compositionally biased region" description="Basic and acidic residues" evidence="1">
    <location>
        <begin position="622"/>
        <end position="631"/>
    </location>
</feature>
<feature type="region of interest" description="Disordered" evidence="1">
    <location>
        <begin position="1062"/>
        <end position="1082"/>
    </location>
</feature>
<feature type="compositionally biased region" description="Basic and acidic residues" evidence="1">
    <location>
        <begin position="947"/>
        <end position="959"/>
    </location>
</feature>
<dbReference type="InterPro" id="IPR010308">
    <property type="entry name" value="TRP_C"/>
</dbReference>
<keyword evidence="2" id="KW-1133">Transmembrane helix</keyword>
<dbReference type="PANTHER" id="PTHR31145:SF2">
    <property type="entry name" value="FLAVIN CARRIER PROTEIN 2"/>
    <property type="match status" value="1"/>
</dbReference>
<organism evidence="4 5">
    <name type="scientific">Lunasporangiospora selenospora</name>
    <dbReference type="NCBI Taxonomy" id="979761"/>
    <lineage>
        <taxon>Eukaryota</taxon>
        <taxon>Fungi</taxon>
        <taxon>Fungi incertae sedis</taxon>
        <taxon>Mucoromycota</taxon>
        <taxon>Mortierellomycotina</taxon>
        <taxon>Mortierellomycetes</taxon>
        <taxon>Mortierellales</taxon>
        <taxon>Mortierellaceae</taxon>
        <taxon>Lunasporangiospora</taxon>
    </lineage>
</organism>
<feature type="compositionally biased region" description="Polar residues" evidence="1">
    <location>
        <begin position="1253"/>
        <end position="1274"/>
    </location>
</feature>
<feature type="region of interest" description="Disordered" evidence="1">
    <location>
        <begin position="610"/>
        <end position="635"/>
    </location>
</feature>
<feature type="region of interest" description="Disordered" evidence="1">
    <location>
        <begin position="653"/>
        <end position="679"/>
    </location>
</feature>
<evidence type="ECO:0000256" key="1">
    <source>
        <dbReference type="SAM" id="MobiDB-lite"/>
    </source>
</evidence>
<accession>A0A9P6KGG9</accession>
<dbReference type="GO" id="GO:0009272">
    <property type="term" value="P:fungal-type cell wall biogenesis"/>
    <property type="evidence" value="ECO:0007669"/>
    <property type="project" value="TreeGrafter"/>
</dbReference>
<feature type="transmembrane region" description="Helical" evidence="2">
    <location>
        <begin position="393"/>
        <end position="412"/>
    </location>
</feature>
<evidence type="ECO:0000313" key="5">
    <source>
        <dbReference type="Proteomes" id="UP000780801"/>
    </source>
</evidence>
<feature type="compositionally biased region" description="Low complexity" evidence="1">
    <location>
        <begin position="1194"/>
        <end position="1204"/>
    </location>
</feature>
<keyword evidence="2" id="KW-0472">Membrane</keyword>
<dbReference type="PANTHER" id="PTHR31145">
    <property type="entry name" value="INTEGRAL MEMBRANE PROTEIN (AFU_ORTHOLOGUE AFUA_7G01610)"/>
    <property type="match status" value="1"/>
</dbReference>
<feature type="non-terminal residue" evidence="4">
    <location>
        <position position="1289"/>
    </location>
</feature>
<dbReference type="Proteomes" id="UP000780801">
    <property type="component" value="Unassembled WGS sequence"/>
</dbReference>
<dbReference type="EMBL" id="JAABOA010000578">
    <property type="protein sequence ID" value="KAF9583827.1"/>
    <property type="molecule type" value="Genomic_DNA"/>
</dbReference>